<dbReference type="EMBL" id="CP129971">
    <property type="protein sequence ID" value="WMN10917.1"/>
    <property type="molecule type" value="Genomic_DNA"/>
</dbReference>
<evidence type="ECO:0000313" key="2">
    <source>
        <dbReference type="Proteomes" id="UP001230496"/>
    </source>
</evidence>
<protein>
    <submittedName>
        <fullName evidence="1">Polysialyltransferase family glycosyltransferase</fullName>
    </submittedName>
</protein>
<organism evidence="1 2">
    <name type="scientific">Marivirga salinarum</name>
    <dbReference type="NCBI Taxonomy" id="3059078"/>
    <lineage>
        <taxon>Bacteria</taxon>
        <taxon>Pseudomonadati</taxon>
        <taxon>Bacteroidota</taxon>
        <taxon>Cytophagia</taxon>
        <taxon>Cytophagales</taxon>
        <taxon>Marivirgaceae</taxon>
        <taxon>Marivirga</taxon>
    </lineage>
</organism>
<dbReference type="KEGG" id="msaa:QYS49_36505"/>
<dbReference type="AlphaFoldDB" id="A0AA51N920"/>
<dbReference type="Pfam" id="PF07388">
    <property type="entry name" value="A-2_8-polyST"/>
    <property type="match status" value="1"/>
</dbReference>
<gene>
    <name evidence="1" type="ORF">QYS49_36505</name>
</gene>
<accession>A0AA51N920</accession>
<evidence type="ECO:0000313" key="1">
    <source>
        <dbReference type="EMBL" id="WMN10917.1"/>
    </source>
</evidence>
<keyword evidence="2" id="KW-1185">Reference proteome</keyword>
<name>A0AA51N920_9BACT</name>
<dbReference type="InterPro" id="IPR010866">
    <property type="entry name" value="A-2_8-polyST"/>
</dbReference>
<reference evidence="1 2" key="1">
    <citation type="submission" date="2023-08" db="EMBL/GenBank/DDBJ databases">
        <title>Comparative genomics and taxonomic characterization of three novel marine species of genus Marivirga.</title>
        <authorList>
            <person name="Muhammad N."/>
            <person name="Kim S.-G."/>
        </authorList>
    </citation>
    <scope>NUCLEOTIDE SEQUENCE [LARGE SCALE GENOMIC DNA]</scope>
    <source>
        <strain evidence="1 2">BDSF4-3</strain>
    </source>
</reference>
<sequence>MKRILAIWPTHREDWILPFKALSNQFEFIFLSGISPDEEKETYVQDFAQTIHWSDYSSAQDLLAQIQADKLVFMSIDSGLNIALNINAKKHKISTYILQHGIYTNYKDYRTREKIWQKKELAAQSNQAKSSSGFSSFQWINNSLSGIQKLILLPITLFIKASQKVGPYWAAKHLSFEAKKPNQYICFSPFNATIHKEVDKIGEERIQYIGSPELTQYLKEENDLIQEDFYLHIDQAFAENSFGEETVSKENMIQFYLKLNEFCLQQNAKLYIKLHPESFNSDWLPQDDNIIYIRKVENFNRYVQSAKGCFGFYSTMVIPAVYWKPTILFNIFYSGLQEALEDIEQVKILAFHQFSVDDLNFNKGKLEQDKLINRFFYSKEAISLELLAEILNAEN</sequence>
<dbReference type="Proteomes" id="UP001230496">
    <property type="component" value="Chromosome"/>
</dbReference>
<proteinExistence type="predicted"/>
<dbReference type="RefSeq" id="WP_308347491.1">
    <property type="nucleotide sequence ID" value="NZ_CP129971.1"/>
</dbReference>